<dbReference type="Gene3D" id="3.40.970.10">
    <property type="entry name" value="Ribonuclease H1, N-terminal domain"/>
    <property type="match status" value="1"/>
</dbReference>
<evidence type="ECO:0000313" key="2">
    <source>
        <dbReference type="Proteomes" id="UP001383192"/>
    </source>
</evidence>
<comment type="caution">
    <text evidence="1">The sequence shown here is derived from an EMBL/GenBank/DDBJ whole genome shotgun (WGS) entry which is preliminary data.</text>
</comment>
<evidence type="ECO:0000313" key="1">
    <source>
        <dbReference type="EMBL" id="KAK7037321.1"/>
    </source>
</evidence>
<dbReference type="EMBL" id="JAYKXP010000048">
    <property type="protein sequence ID" value="KAK7037321.1"/>
    <property type="molecule type" value="Genomic_DNA"/>
</dbReference>
<organism evidence="1 2">
    <name type="scientific">Paramarasmius palmivorus</name>
    <dbReference type="NCBI Taxonomy" id="297713"/>
    <lineage>
        <taxon>Eukaryota</taxon>
        <taxon>Fungi</taxon>
        <taxon>Dikarya</taxon>
        <taxon>Basidiomycota</taxon>
        <taxon>Agaricomycotina</taxon>
        <taxon>Agaricomycetes</taxon>
        <taxon>Agaricomycetidae</taxon>
        <taxon>Agaricales</taxon>
        <taxon>Marasmiineae</taxon>
        <taxon>Marasmiaceae</taxon>
        <taxon>Paramarasmius</taxon>
    </lineage>
</organism>
<gene>
    <name evidence="1" type="ORF">VNI00_011312</name>
</gene>
<proteinExistence type="predicted"/>
<protein>
    <submittedName>
        <fullName evidence="1">Uncharacterized protein</fullName>
    </submittedName>
</protein>
<dbReference type="Proteomes" id="UP001383192">
    <property type="component" value="Unassembled WGS sequence"/>
</dbReference>
<name>A0AAW0CE75_9AGAR</name>
<keyword evidence="2" id="KW-1185">Reference proteome</keyword>
<reference evidence="1 2" key="1">
    <citation type="submission" date="2024-01" db="EMBL/GenBank/DDBJ databases">
        <title>A draft genome for a cacao thread blight-causing isolate of Paramarasmius palmivorus.</title>
        <authorList>
            <person name="Baruah I.K."/>
            <person name="Bukari Y."/>
            <person name="Amoako-Attah I."/>
            <person name="Meinhardt L.W."/>
            <person name="Bailey B.A."/>
            <person name="Cohen S.P."/>
        </authorList>
    </citation>
    <scope>NUCLEOTIDE SEQUENCE [LARGE SCALE GENOMIC DNA]</scope>
    <source>
        <strain evidence="1 2">GH-12</strain>
    </source>
</reference>
<sequence>MDDTGQPPVLLQDNLVGVLNSVFSGEASGLEGALDALDTDQVDVLDKVVQLMLHKDYINRFVDQAVQQDVVNPSAHPHGPTTSITCPCGRVLSLPTPEDRWYAVTVGLRIGFVKGWETVKTLVLHVSGNKYYSCESKAAARKVFLYALASGNVGVSNAVERPVVYSPLHRDAGMLFP</sequence>
<accession>A0AAW0CE75</accession>
<dbReference type="AlphaFoldDB" id="A0AAW0CE75"/>
<dbReference type="InterPro" id="IPR037056">
    <property type="entry name" value="RNase_H1_N_sf"/>
</dbReference>